<dbReference type="EMBL" id="JACEEZ010005124">
    <property type="protein sequence ID" value="KAG0725863.1"/>
    <property type="molecule type" value="Genomic_DNA"/>
</dbReference>
<evidence type="ECO:0000313" key="2">
    <source>
        <dbReference type="Proteomes" id="UP000770661"/>
    </source>
</evidence>
<sequence>MSRLSEALNAIFPSVLHQEPGVPLLPAHPSPYFTSLNYTICFQDSDATFDHLKNGLSSHHFPVHVSRHHCALSMHPRPFLASTGRMRADGGAMRAASFHHGAQQRSAFLSQCRSRPSFPRCKHPLCPSPLQKENSLPPGTWYFSHLGLTGSGGGPCSSSSCKHNWEETSEKRRFVFEPLQARDHITTKENQPSATSFPCHGTEGLKLRPLDFENKKPAQIQGGKTCFDHLNSANTSGKLAWIPGRKKQFVKLGNRLQGAMRLSS</sequence>
<name>A0A8J4YG27_CHIOP</name>
<dbReference type="AlphaFoldDB" id="A0A8J4YG27"/>
<organism evidence="1 2">
    <name type="scientific">Chionoecetes opilio</name>
    <name type="common">Atlantic snow crab</name>
    <name type="synonym">Cancer opilio</name>
    <dbReference type="NCBI Taxonomy" id="41210"/>
    <lineage>
        <taxon>Eukaryota</taxon>
        <taxon>Metazoa</taxon>
        <taxon>Ecdysozoa</taxon>
        <taxon>Arthropoda</taxon>
        <taxon>Crustacea</taxon>
        <taxon>Multicrustacea</taxon>
        <taxon>Malacostraca</taxon>
        <taxon>Eumalacostraca</taxon>
        <taxon>Eucarida</taxon>
        <taxon>Decapoda</taxon>
        <taxon>Pleocyemata</taxon>
        <taxon>Brachyura</taxon>
        <taxon>Eubrachyura</taxon>
        <taxon>Majoidea</taxon>
        <taxon>Majidae</taxon>
        <taxon>Chionoecetes</taxon>
    </lineage>
</organism>
<protein>
    <submittedName>
        <fullName evidence="1">Uncharacterized protein</fullName>
    </submittedName>
</protein>
<keyword evidence="2" id="KW-1185">Reference proteome</keyword>
<evidence type="ECO:0000313" key="1">
    <source>
        <dbReference type="EMBL" id="KAG0725863.1"/>
    </source>
</evidence>
<accession>A0A8J4YG27</accession>
<proteinExistence type="predicted"/>
<comment type="caution">
    <text evidence="1">The sequence shown here is derived from an EMBL/GenBank/DDBJ whole genome shotgun (WGS) entry which is preliminary data.</text>
</comment>
<gene>
    <name evidence="1" type="ORF">GWK47_037778</name>
</gene>
<dbReference type="Proteomes" id="UP000770661">
    <property type="component" value="Unassembled WGS sequence"/>
</dbReference>
<reference evidence="1" key="1">
    <citation type="submission" date="2020-07" db="EMBL/GenBank/DDBJ databases">
        <title>The High-quality genome of the commercially important snow crab, Chionoecetes opilio.</title>
        <authorList>
            <person name="Jeong J.-H."/>
            <person name="Ryu S."/>
        </authorList>
    </citation>
    <scope>NUCLEOTIDE SEQUENCE</scope>
    <source>
        <strain evidence="1">MADBK_172401_WGS</strain>
        <tissue evidence="1">Digestive gland</tissue>
    </source>
</reference>